<gene>
    <name evidence="2" type="ORF">PLXY2_LOCUS4957</name>
</gene>
<comment type="caution">
    <text evidence="2">The sequence shown here is derived from an EMBL/GenBank/DDBJ whole genome shotgun (WGS) entry which is preliminary data.</text>
</comment>
<evidence type="ECO:0000313" key="2">
    <source>
        <dbReference type="EMBL" id="CAG9112654.1"/>
    </source>
</evidence>
<name>A0A8S4EBH4_PLUXY</name>
<organism evidence="2 3">
    <name type="scientific">Plutella xylostella</name>
    <name type="common">Diamondback moth</name>
    <name type="synonym">Plutella maculipennis</name>
    <dbReference type="NCBI Taxonomy" id="51655"/>
    <lineage>
        <taxon>Eukaryota</taxon>
        <taxon>Metazoa</taxon>
        <taxon>Ecdysozoa</taxon>
        <taxon>Arthropoda</taxon>
        <taxon>Hexapoda</taxon>
        <taxon>Insecta</taxon>
        <taxon>Pterygota</taxon>
        <taxon>Neoptera</taxon>
        <taxon>Endopterygota</taxon>
        <taxon>Lepidoptera</taxon>
        <taxon>Glossata</taxon>
        <taxon>Ditrysia</taxon>
        <taxon>Yponomeutoidea</taxon>
        <taxon>Plutellidae</taxon>
        <taxon>Plutella</taxon>
    </lineage>
</organism>
<dbReference type="Gene3D" id="2.30.39.10">
    <property type="entry name" value="Alpha-1-antitrypsin, domain 1"/>
    <property type="match status" value="1"/>
</dbReference>
<dbReference type="EMBL" id="CAJHNJ030000014">
    <property type="protein sequence ID" value="CAG9112654.1"/>
    <property type="molecule type" value="Genomic_DNA"/>
</dbReference>
<dbReference type="Proteomes" id="UP000653454">
    <property type="component" value="Unassembled WGS sequence"/>
</dbReference>
<reference evidence="2" key="1">
    <citation type="submission" date="2020-11" db="EMBL/GenBank/DDBJ databases">
        <authorList>
            <person name="Whiteford S."/>
        </authorList>
    </citation>
    <scope>NUCLEOTIDE SEQUENCE</scope>
</reference>
<keyword evidence="3" id="KW-1185">Reference proteome</keyword>
<proteinExistence type="predicted"/>
<evidence type="ECO:0000313" key="3">
    <source>
        <dbReference type="Proteomes" id="UP000653454"/>
    </source>
</evidence>
<dbReference type="AlphaFoldDB" id="A0A8S4EBH4"/>
<evidence type="ECO:0000256" key="1">
    <source>
        <dbReference type="SAM" id="MobiDB-lite"/>
    </source>
</evidence>
<accession>A0A8S4EBH4</accession>
<protein>
    <submittedName>
        <fullName evidence="2">(diamondback moth) hypothetical protein</fullName>
    </submittedName>
</protein>
<sequence length="82" mass="9126">MQNTNPNFTGGGARRRSHKGPGEGVQLKELESLKNLPLSDVKPARKFSVEHPFLFFILDRLDNLVVVAGKVTDPQQPTPFEI</sequence>
<dbReference type="InterPro" id="IPR036186">
    <property type="entry name" value="Serpin_sf"/>
</dbReference>
<dbReference type="InterPro" id="IPR042185">
    <property type="entry name" value="Serpin_sf_2"/>
</dbReference>
<dbReference type="SUPFAM" id="SSF56574">
    <property type="entry name" value="Serpins"/>
    <property type="match status" value="1"/>
</dbReference>
<feature type="region of interest" description="Disordered" evidence="1">
    <location>
        <begin position="1"/>
        <end position="25"/>
    </location>
</feature>